<name>A0A0B0PHC1_GOSAR</name>
<protein>
    <submittedName>
        <fullName evidence="1">Uncharacterized protein</fullName>
    </submittedName>
</protein>
<evidence type="ECO:0000313" key="1">
    <source>
        <dbReference type="EMBL" id="KHG25868.1"/>
    </source>
</evidence>
<organism evidence="1 2">
    <name type="scientific">Gossypium arboreum</name>
    <name type="common">Tree cotton</name>
    <name type="synonym">Gossypium nanking</name>
    <dbReference type="NCBI Taxonomy" id="29729"/>
    <lineage>
        <taxon>Eukaryota</taxon>
        <taxon>Viridiplantae</taxon>
        <taxon>Streptophyta</taxon>
        <taxon>Embryophyta</taxon>
        <taxon>Tracheophyta</taxon>
        <taxon>Spermatophyta</taxon>
        <taxon>Magnoliopsida</taxon>
        <taxon>eudicotyledons</taxon>
        <taxon>Gunneridae</taxon>
        <taxon>Pentapetalae</taxon>
        <taxon>rosids</taxon>
        <taxon>malvids</taxon>
        <taxon>Malvales</taxon>
        <taxon>Malvaceae</taxon>
        <taxon>Malvoideae</taxon>
        <taxon>Gossypium</taxon>
    </lineage>
</organism>
<dbReference type="EMBL" id="KN434128">
    <property type="protein sequence ID" value="KHG25868.1"/>
    <property type="molecule type" value="Genomic_DNA"/>
</dbReference>
<gene>
    <name evidence="1" type="ORF">F383_05801</name>
</gene>
<reference evidence="2" key="1">
    <citation type="submission" date="2014-09" db="EMBL/GenBank/DDBJ databases">
        <authorList>
            <person name="Mudge J."/>
            <person name="Ramaraj T."/>
            <person name="Lindquist I.E."/>
            <person name="Bharti A.K."/>
            <person name="Sundararajan A."/>
            <person name="Cameron C.T."/>
            <person name="Woodward J.E."/>
            <person name="May G.D."/>
            <person name="Brubaker C."/>
            <person name="Broadhvest J."/>
            <person name="Wilkins T.A."/>
        </authorList>
    </citation>
    <scope>NUCLEOTIDE SEQUENCE</scope>
    <source>
        <strain evidence="2">cv. AKA8401</strain>
    </source>
</reference>
<keyword evidence="2" id="KW-1185">Reference proteome</keyword>
<accession>A0A0B0PHC1</accession>
<dbReference type="Proteomes" id="UP000032142">
    <property type="component" value="Unassembled WGS sequence"/>
</dbReference>
<sequence>MLKMEICLVLTHTC</sequence>
<evidence type="ECO:0000313" key="2">
    <source>
        <dbReference type="Proteomes" id="UP000032142"/>
    </source>
</evidence>
<proteinExistence type="predicted"/>